<keyword evidence="7 8" id="KW-0472">Membrane</keyword>
<dbReference type="GO" id="GO:0008643">
    <property type="term" value="P:carbohydrate transport"/>
    <property type="evidence" value="ECO:0007669"/>
    <property type="project" value="InterPro"/>
</dbReference>
<comment type="similarity">
    <text evidence="2">Belongs to the sodium:galactoside symporter (TC 2.A.2) family.</text>
</comment>
<keyword evidence="6 8" id="KW-1133">Transmembrane helix</keyword>
<proteinExistence type="inferred from homology"/>
<dbReference type="SUPFAM" id="SSF103473">
    <property type="entry name" value="MFS general substrate transporter"/>
    <property type="match status" value="1"/>
</dbReference>
<gene>
    <name evidence="9" type="ORF">C8256_04535</name>
</gene>
<evidence type="ECO:0000256" key="4">
    <source>
        <dbReference type="ARBA" id="ARBA00022475"/>
    </source>
</evidence>
<keyword evidence="4" id="KW-1003">Cell membrane</keyword>
<feature type="transmembrane region" description="Helical" evidence="8">
    <location>
        <begin position="267"/>
        <end position="286"/>
    </location>
</feature>
<dbReference type="InterPro" id="IPR036259">
    <property type="entry name" value="MFS_trans_sf"/>
</dbReference>
<keyword evidence="10" id="KW-1185">Reference proteome</keyword>
<keyword evidence="3" id="KW-0813">Transport</keyword>
<dbReference type="InterPro" id="IPR039672">
    <property type="entry name" value="MFS_2"/>
</dbReference>
<evidence type="ECO:0000256" key="5">
    <source>
        <dbReference type="ARBA" id="ARBA00022692"/>
    </source>
</evidence>
<dbReference type="Pfam" id="PF13347">
    <property type="entry name" value="MFS_2"/>
    <property type="match status" value="1"/>
</dbReference>
<feature type="transmembrane region" description="Helical" evidence="8">
    <location>
        <begin position="79"/>
        <end position="98"/>
    </location>
</feature>
<evidence type="ECO:0000313" key="10">
    <source>
        <dbReference type="Proteomes" id="UP000240892"/>
    </source>
</evidence>
<dbReference type="GO" id="GO:0006814">
    <property type="term" value="P:sodium ion transport"/>
    <property type="evidence" value="ECO:0007669"/>
    <property type="project" value="InterPro"/>
</dbReference>
<dbReference type="InterPro" id="IPR018043">
    <property type="entry name" value="Na/Gal_symport_CS"/>
</dbReference>
<dbReference type="PANTHER" id="PTHR11328">
    <property type="entry name" value="MAJOR FACILITATOR SUPERFAMILY DOMAIN-CONTAINING PROTEIN"/>
    <property type="match status" value="1"/>
</dbReference>
<evidence type="ECO:0000256" key="3">
    <source>
        <dbReference type="ARBA" id="ARBA00022448"/>
    </source>
</evidence>
<evidence type="ECO:0000256" key="7">
    <source>
        <dbReference type="ARBA" id="ARBA00023136"/>
    </source>
</evidence>
<keyword evidence="5 8" id="KW-0812">Transmembrane</keyword>
<reference evidence="9 10" key="1">
    <citation type="submission" date="2018-03" db="EMBL/GenBank/DDBJ databases">
        <title>First report of an OXA-48+CTX-M-M-producing Kluyvera ascorbata clone recovered from patients admitted in a University Hospital in Madrid, Spain.</title>
        <authorList>
            <person name="Hernandez-Garcia M."/>
            <person name="Leon-Sampedro R."/>
            <person name="Perez-Viso B."/>
            <person name="Morosini M.I."/>
            <person name="Lopez-Fresnena N."/>
            <person name="Coque T.M."/>
            <person name="Bonten M."/>
            <person name="Malhotra-Kumar S."/>
            <person name="Ruiz-Garbajosa P."/>
            <person name="Canton R."/>
        </authorList>
    </citation>
    <scope>NUCLEOTIDE SEQUENCE [LARGE SCALE GENOMIC DNA]</scope>
    <source>
        <strain evidence="9 10">KA2</strain>
    </source>
</reference>
<dbReference type="CDD" id="cd17332">
    <property type="entry name" value="MFS_MelB_like"/>
    <property type="match status" value="1"/>
</dbReference>
<name>A0A2T2Y4Z6_9ENTR</name>
<dbReference type="NCBIfam" id="TIGR00792">
    <property type="entry name" value="gph"/>
    <property type="match status" value="1"/>
</dbReference>
<dbReference type="RefSeq" id="WP_106924816.1">
    <property type="nucleotide sequence ID" value="NZ_CABMMU010000003.1"/>
</dbReference>
<feature type="transmembrane region" description="Helical" evidence="8">
    <location>
        <begin position="110"/>
        <end position="137"/>
    </location>
</feature>
<evidence type="ECO:0000256" key="1">
    <source>
        <dbReference type="ARBA" id="ARBA00004651"/>
    </source>
</evidence>
<evidence type="ECO:0000256" key="2">
    <source>
        <dbReference type="ARBA" id="ARBA00009617"/>
    </source>
</evidence>
<dbReference type="PANTHER" id="PTHR11328:SF24">
    <property type="entry name" value="MAJOR FACILITATOR SUPERFAMILY (MFS) PROFILE DOMAIN-CONTAINING PROTEIN"/>
    <property type="match status" value="1"/>
</dbReference>
<dbReference type="Gene3D" id="1.20.1250.20">
    <property type="entry name" value="MFS general substrate transporter like domains"/>
    <property type="match status" value="1"/>
</dbReference>
<dbReference type="AlphaFoldDB" id="A0A2T2Y4Z6"/>
<comment type="subcellular location">
    <subcellularLocation>
        <location evidence="1">Cell membrane</location>
        <topology evidence="1">Multi-pass membrane protein</topology>
    </subcellularLocation>
</comment>
<dbReference type="InterPro" id="IPR001927">
    <property type="entry name" value="Na/Gal_symport"/>
</dbReference>
<dbReference type="FunFam" id="1.20.1250.20:FF:000045">
    <property type="entry name" value="Glycoside-pentoside-hexuronide family transporter"/>
    <property type="match status" value="1"/>
</dbReference>
<dbReference type="EMBL" id="PYHO01000003">
    <property type="protein sequence ID" value="PSR47600.1"/>
    <property type="molecule type" value="Genomic_DNA"/>
</dbReference>
<evidence type="ECO:0000256" key="8">
    <source>
        <dbReference type="SAM" id="Phobius"/>
    </source>
</evidence>
<evidence type="ECO:0000313" key="9">
    <source>
        <dbReference type="EMBL" id="PSR47600.1"/>
    </source>
</evidence>
<feature type="transmembrane region" description="Helical" evidence="8">
    <location>
        <begin position="149"/>
        <end position="167"/>
    </location>
</feature>
<dbReference type="GO" id="GO:0015293">
    <property type="term" value="F:symporter activity"/>
    <property type="evidence" value="ECO:0007669"/>
    <property type="project" value="InterPro"/>
</dbReference>
<dbReference type="Proteomes" id="UP000240892">
    <property type="component" value="Unassembled WGS sequence"/>
</dbReference>
<dbReference type="GO" id="GO:0005886">
    <property type="term" value="C:plasma membrane"/>
    <property type="evidence" value="ECO:0007669"/>
    <property type="project" value="UniProtKB-SubCell"/>
</dbReference>
<comment type="caution">
    <text evidence="9">The sequence shown here is derived from an EMBL/GenBank/DDBJ whole genome shotgun (WGS) entry which is preliminary data.</text>
</comment>
<feature type="transmembrane region" description="Helical" evidence="8">
    <location>
        <begin position="322"/>
        <end position="345"/>
    </location>
</feature>
<accession>A0A2T2Y4Z6</accession>
<sequence length="449" mass="49099">MSDNTLSLKEKIGYSLGDAASHIVFDNVMLYLMFFYTDIAGLPAAFVGTMFLVTRILDAISDPCMGLLADRTRSRWGKFRPWILWAAIPFGISCYFTYTVPDLSLGGKMVYATVTYIVLTLLYTIVNIPYCALGAVITNDPQQRISMQSWRFVLATAGGMLSTALMMKMVEWIGGDDKAYGFQMSIAILAVLAIVMFFICFATTKERVVAPPTSDGFKGMLSDLKDIWQNSQWRVVGYLTVFAIIGTSVRGGAMMYYVTWIMESPKLFSLFLTTYCVGNIIGSAIAKPLTGHFCKVKVFISCNVALTLLSFCMFFAPMDTVTLMFCLIFIIGVLHQVMTPIKWVMMADTVDYGEACNGKRLTGISFAGTLFVLKMGLAVGGAVIGWMLAAGGYQAGATSQSAATLTTITLLFTVAPGICYLLCAVTAKAFYKLDSEAMVRVNATLKSRA</sequence>
<feature type="transmembrane region" description="Helical" evidence="8">
    <location>
        <begin position="366"/>
        <end position="388"/>
    </location>
</feature>
<dbReference type="PROSITE" id="PS00872">
    <property type="entry name" value="NA_GALACTOSIDE_SYMP"/>
    <property type="match status" value="1"/>
</dbReference>
<protein>
    <submittedName>
        <fullName evidence="9">Glycoside-pentoside-hexuronide family transporter</fullName>
    </submittedName>
</protein>
<feature type="transmembrane region" description="Helical" evidence="8">
    <location>
        <begin position="179"/>
        <end position="202"/>
    </location>
</feature>
<organism evidence="9 10">
    <name type="scientific">Kluyvera genomosp. 2</name>
    <dbReference type="NCBI Taxonomy" id="2774054"/>
    <lineage>
        <taxon>Bacteria</taxon>
        <taxon>Pseudomonadati</taxon>
        <taxon>Pseudomonadota</taxon>
        <taxon>Gammaproteobacteria</taxon>
        <taxon>Enterobacterales</taxon>
        <taxon>Enterobacteriaceae</taxon>
        <taxon>Kluyvera</taxon>
    </lineage>
</organism>
<evidence type="ECO:0000256" key="6">
    <source>
        <dbReference type="ARBA" id="ARBA00022989"/>
    </source>
</evidence>
<feature type="transmembrane region" description="Helical" evidence="8">
    <location>
        <begin position="298"/>
        <end position="316"/>
    </location>
</feature>
<feature type="transmembrane region" description="Helical" evidence="8">
    <location>
        <begin position="235"/>
        <end position="261"/>
    </location>
</feature>
<feature type="transmembrane region" description="Helical" evidence="8">
    <location>
        <begin position="40"/>
        <end position="58"/>
    </location>
</feature>
<feature type="transmembrane region" description="Helical" evidence="8">
    <location>
        <begin position="408"/>
        <end position="431"/>
    </location>
</feature>